<dbReference type="CDD" id="cd04301">
    <property type="entry name" value="NAT_SF"/>
    <property type="match status" value="1"/>
</dbReference>
<organism evidence="2 3">
    <name type="scientific">Sediminibacillus albus</name>
    <dbReference type="NCBI Taxonomy" id="407036"/>
    <lineage>
        <taxon>Bacteria</taxon>
        <taxon>Bacillati</taxon>
        <taxon>Bacillota</taxon>
        <taxon>Bacilli</taxon>
        <taxon>Bacillales</taxon>
        <taxon>Bacillaceae</taxon>
        <taxon>Sediminibacillus</taxon>
    </lineage>
</organism>
<accession>A0A1G9BBA2</accession>
<evidence type="ECO:0000313" key="3">
    <source>
        <dbReference type="Proteomes" id="UP000198694"/>
    </source>
</evidence>
<protein>
    <recommendedName>
        <fullName evidence="1">N-acetyltransferase domain-containing protein</fullName>
    </recommendedName>
</protein>
<proteinExistence type="predicted"/>
<dbReference type="InterPro" id="IPR016181">
    <property type="entry name" value="Acyl_CoA_acyltransferase"/>
</dbReference>
<dbReference type="AlphaFoldDB" id="A0A1G9BBA2"/>
<dbReference type="PANTHER" id="PTHR43792:SF1">
    <property type="entry name" value="N-ACETYLTRANSFERASE DOMAIN-CONTAINING PROTEIN"/>
    <property type="match status" value="1"/>
</dbReference>
<gene>
    <name evidence="2" type="ORF">SAMN05216243_2905</name>
</gene>
<dbReference type="Gene3D" id="3.40.630.30">
    <property type="match status" value="1"/>
</dbReference>
<feature type="domain" description="N-acetyltransferase" evidence="1">
    <location>
        <begin position="4"/>
        <end position="161"/>
    </location>
</feature>
<dbReference type="PROSITE" id="PS51186">
    <property type="entry name" value="GNAT"/>
    <property type="match status" value="1"/>
</dbReference>
<dbReference type="Proteomes" id="UP000198694">
    <property type="component" value="Unassembled WGS sequence"/>
</dbReference>
<reference evidence="2 3" key="1">
    <citation type="submission" date="2016-10" db="EMBL/GenBank/DDBJ databases">
        <authorList>
            <person name="de Groot N.N."/>
        </authorList>
    </citation>
    <scope>NUCLEOTIDE SEQUENCE [LARGE SCALE GENOMIC DNA]</scope>
    <source>
        <strain evidence="2 3">CGMCC 1.6502</strain>
    </source>
</reference>
<dbReference type="PANTHER" id="PTHR43792">
    <property type="entry name" value="GNAT FAMILY, PUTATIVE (AFU_ORTHOLOGUE AFUA_3G00765)-RELATED-RELATED"/>
    <property type="match status" value="1"/>
</dbReference>
<dbReference type="EMBL" id="FNFL01000005">
    <property type="protein sequence ID" value="SDK36360.1"/>
    <property type="molecule type" value="Genomic_DNA"/>
</dbReference>
<dbReference type="InterPro" id="IPR000182">
    <property type="entry name" value="GNAT_dom"/>
</dbReference>
<dbReference type="RefSeq" id="WP_093215615.1">
    <property type="nucleotide sequence ID" value="NZ_FNFL01000005.1"/>
</dbReference>
<dbReference type="InterPro" id="IPR051531">
    <property type="entry name" value="N-acetyltransferase"/>
</dbReference>
<dbReference type="STRING" id="407036.SAMN05216243_2905"/>
<evidence type="ECO:0000259" key="1">
    <source>
        <dbReference type="PROSITE" id="PS51186"/>
    </source>
</evidence>
<name>A0A1G9BBA2_9BACI</name>
<dbReference type="SUPFAM" id="SSF55729">
    <property type="entry name" value="Acyl-CoA N-acyltransferases (Nat)"/>
    <property type="match status" value="1"/>
</dbReference>
<dbReference type="GO" id="GO:0016747">
    <property type="term" value="F:acyltransferase activity, transferring groups other than amino-acyl groups"/>
    <property type="evidence" value="ECO:0007669"/>
    <property type="project" value="InterPro"/>
</dbReference>
<sequence length="161" mass="18517">MDRIILEKFEYNDFPFYFNLVSNESVMAMITERSIPFNEAQGNFQKLLDRNKKFVEFGTYKVYDNQTNKFIGLGKLILNEEKQNEAELGYMLLPEYWGQGYGSEIAGILVQRAKKTKLNRLTAVIDPENISSRRILVKKGFISEKMCEIGGLPGETLSKVL</sequence>
<evidence type="ECO:0000313" key="2">
    <source>
        <dbReference type="EMBL" id="SDK36360.1"/>
    </source>
</evidence>
<keyword evidence="3" id="KW-1185">Reference proteome</keyword>
<dbReference type="OrthoDB" id="9798081at2"/>
<dbReference type="Pfam" id="PF13302">
    <property type="entry name" value="Acetyltransf_3"/>
    <property type="match status" value="1"/>
</dbReference>